<dbReference type="Proteomes" id="UP000182740">
    <property type="component" value="Unassembled WGS sequence"/>
</dbReference>
<feature type="chain" id="PRO_5012882462" evidence="4">
    <location>
        <begin position="28"/>
        <end position="1294"/>
    </location>
</feature>
<keyword evidence="8" id="KW-1185">Reference proteome</keyword>
<dbReference type="PANTHER" id="PTHR37981">
    <property type="entry name" value="LIPASE 2"/>
    <property type="match status" value="1"/>
</dbReference>
<dbReference type="OrthoDB" id="5503950at2"/>
<dbReference type="InterPro" id="IPR036514">
    <property type="entry name" value="SGNH_hydro_sf"/>
</dbReference>
<feature type="region of interest" description="Disordered" evidence="3">
    <location>
        <begin position="380"/>
        <end position="415"/>
    </location>
</feature>
<dbReference type="SUPFAM" id="SSF52266">
    <property type="entry name" value="SGNH hydrolase"/>
    <property type="match status" value="1"/>
</dbReference>
<evidence type="ECO:0000313" key="7">
    <source>
        <dbReference type="EMBL" id="SFW86755.1"/>
    </source>
</evidence>
<accession>A0A1K1SR06</accession>
<proteinExistence type="predicted"/>
<feature type="domain" description="Golvesin/Xly CBD-like" evidence="6">
    <location>
        <begin position="884"/>
        <end position="974"/>
    </location>
</feature>
<dbReference type="InterPro" id="IPR033803">
    <property type="entry name" value="CBD-like_Golvesin-Xly"/>
</dbReference>
<keyword evidence="2" id="KW-1015">Disulfide bond</keyword>
<evidence type="ECO:0000259" key="5">
    <source>
        <dbReference type="Pfam" id="PF13472"/>
    </source>
</evidence>
<feature type="region of interest" description="Disordered" evidence="3">
    <location>
        <begin position="28"/>
        <end position="74"/>
    </location>
</feature>
<dbReference type="EMBL" id="FPJG01000006">
    <property type="protein sequence ID" value="SFW86755.1"/>
    <property type="molecule type" value="Genomic_DNA"/>
</dbReference>
<reference evidence="8" key="1">
    <citation type="submission" date="2016-11" db="EMBL/GenBank/DDBJ databases">
        <authorList>
            <person name="Varghese N."/>
            <person name="Submissions S."/>
        </authorList>
    </citation>
    <scope>NUCLEOTIDE SEQUENCE [LARGE SCALE GENOMIC DNA]</scope>
    <source>
        <strain evidence="8">DSM 44671</strain>
    </source>
</reference>
<dbReference type="Gene3D" id="3.40.50.1110">
    <property type="entry name" value="SGNH hydrolase"/>
    <property type="match status" value="1"/>
</dbReference>
<dbReference type="Pfam" id="PF25275">
    <property type="entry name" value="Golvesin_C"/>
    <property type="match status" value="1"/>
</dbReference>
<dbReference type="Pfam" id="PF13472">
    <property type="entry name" value="Lipase_GDSL_2"/>
    <property type="match status" value="1"/>
</dbReference>
<organism evidence="7 8">
    <name type="scientific">Amycolatopsis australiensis</name>
    <dbReference type="NCBI Taxonomy" id="546364"/>
    <lineage>
        <taxon>Bacteria</taxon>
        <taxon>Bacillati</taxon>
        <taxon>Actinomycetota</taxon>
        <taxon>Actinomycetes</taxon>
        <taxon>Pseudonocardiales</taxon>
        <taxon>Pseudonocardiaceae</taxon>
        <taxon>Amycolatopsis</taxon>
    </lineage>
</organism>
<keyword evidence="7" id="KW-0378">Hydrolase</keyword>
<dbReference type="CDD" id="cd01823">
    <property type="entry name" value="SEST_like"/>
    <property type="match status" value="1"/>
</dbReference>
<feature type="disulfide bond" evidence="2">
    <location>
        <begin position="1123"/>
        <end position="1129"/>
    </location>
</feature>
<evidence type="ECO:0000256" key="1">
    <source>
        <dbReference type="PIRSR" id="PIRSR637460-1"/>
    </source>
</evidence>
<evidence type="ECO:0000256" key="3">
    <source>
        <dbReference type="SAM" id="MobiDB-lite"/>
    </source>
</evidence>
<name>A0A1K1SR06_9PSEU</name>
<dbReference type="STRING" id="546364.SAMN04489730_6495"/>
<feature type="region of interest" description="Disordered" evidence="3">
    <location>
        <begin position="684"/>
        <end position="708"/>
    </location>
</feature>
<feature type="active site" evidence="1">
    <location>
        <position position="1272"/>
    </location>
</feature>
<dbReference type="InterPro" id="IPR037460">
    <property type="entry name" value="SEST-like"/>
</dbReference>
<gene>
    <name evidence="7" type="ORF">SAMN04489730_6495</name>
</gene>
<keyword evidence="4" id="KW-0732">Signal</keyword>
<feature type="domain" description="SGNH hydrolase-type esterase" evidence="5">
    <location>
        <begin position="1052"/>
        <end position="1219"/>
    </location>
</feature>
<dbReference type="InterPro" id="IPR013830">
    <property type="entry name" value="SGNH_hydro"/>
</dbReference>
<evidence type="ECO:0000256" key="4">
    <source>
        <dbReference type="SAM" id="SignalP"/>
    </source>
</evidence>
<evidence type="ECO:0000256" key="2">
    <source>
        <dbReference type="PIRSR" id="PIRSR637460-2"/>
    </source>
</evidence>
<evidence type="ECO:0000313" key="8">
    <source>
        <dbReference type="Proteomes" id="UP000182740"/>
    </source>
</evidence>
<feature type="signal peptide" evidence="4">
    <location>
        <begin position="1"/>
        <end position="27"/>
    </location>
</feature>
<feature type="compositionally biased region" description="Polar residues" evidence="3">
    <location>
        <begin position="686"/>
        <end position="703"/>
    </location>
</feature>
<feature type="disulfide bond" evidence="2">
    <location>
        <begin position="1028"/>
        <end position="1066"/>
    </location>
</feature>
<dbReference type="PANTHER" id="PTHR37981:SF1">
    <property type="entry name" value="SGNH HYDROLASE-TYPE ESTERASE DOMAIN-CONTAINING PROTEIN"/>
    <property type="match status" value="1"/>
</dbReference>
<evidence type="ECO:0000259" key="6">
    <source>
        <dbReference type="Pfam" id="PF25275"/>
    </source>
</evidence>
<dbReference type="GO" id="GO:0019433">
    <property type="term" value="P:triglyceride catabolic process"/>
    <property type="evidence" value="ECO:0007669"/>
    <property type="project" value="TreeGrafter"/>
</dbReference>
<feature type="active site" description="Nucleophile" evidence="1">
    <location>
        <position position="991"/>
    </location>
</feature>
<protein>
    <submittedName>
        <fullName evidence="7">GDSL-like Lipase/Acylhydrolase family protein</fullName>
    </submittedName>
</protein>
<dbReference type="GO" id="GO:0004806">
    <property type="term" value="F:triacylglycerol lipase activity"/>
    <property type="evidence" value="ECO:0007669"/>
    <property type="project" value="TreeGrafter"/>
</dbReference>
<sequence>MRFWARFALCVLTGVTITSTAVPSAFAAPADPDGRHQPGTTAAKPPPPRHPSSVEPAHRDQTLGKGWQQSGDRMWTTSSDATGFHVLVAEASTGYQWRTAATLSEDGIDTEQWIGNACLTASGKRVVVVYAPRAFTNQQALFDRGGFTAVVDLTSGVVRKLPVRTSLAYFNPGCGNGENAVLTQAADEDLGKTGLLTLDAETGALGKRIEVPGQLTSAVPTKDGIVAADKDAVVHVEPGGRRTVLADTAGVPFRLSADSAGGVVFMDRDRDPATVRVRRAASVSVRKAATTTLAAGKPSEVGLSSGAGNKVFVTGRPGRVSSLPAMVGRVEAPAQSAVSTLGEAVVTKVEYVDPQGAFTPADPNAKRLDLTAKSTKTGTTMQFTVDPGDALTPRSQPDDPGRSCSVPRNDPKTQVYQPKPKQVEWAADMAVKNHLYWSRPANWKSNGLPGYSPQDMFPPVALHNTANGQVPAQVLLGILGQESNLWQASRHVLPGETGNPLVGNYYGTSSFDGWDIHFENADCGYGVSQLTDGMRLAGHEKLNETALPWTMQKAVATDYAANVAAGLQLLEKKWNEVQDAGITLNNNDPAKPENWFYAVWAYNSGYHQPGEDGSAGAYGLGWGNNPANPHYPPDREAFGTDPADFAHPQQWGYPEKVMGFGANPPSAVESPIAQVPMFRAAWWNGTPDSSGSTNPGTATQNKRAVQPPPQQFCSAANQCYWGQSYVPDYPGDSAGNGDVRGEPAGPCSHKNGTYYDLKCWWHDSSTWKPDCSYTCGNEYIRYDYPDYQAEPGDGTSYPPHCGVSELPQGSIVVDDVADDVPPVSTTECFKPNNAGTFSMTFGTDSAGNEASKIDLHQEGGGFGAHFWFSHTNRDDTVGNKLKITGTWAFSQQVTGWHRLFVHIPDNGAQTRQAKYLIDLGNGQTRSRVLPQRIQANKWVSLGTFPFSGSPKVILDNLTADGRNVEDVAWDAVAIAPEQHKPANIIVSMGDSYSSGEGASATGGTDYLPETDIDGANAGKPDSFWRDACHRSTKAWSRVMTLHDSDVGVGWRADNLDPDVDYRQVACSGARVANMLSSEPNNPASGGYGEVSQLDSGWIDVDTTLVTLSIGGNDARFTDVIEQCIELVGCQGSTLDGDSGRLEDVEPVLIENVVRPSVEKVLAEIHSKAPSAKIVLVGYPRLLSGDGYCIPGIVGDGGEAPWLNSMADKLNEQLNVAVQHVSSSGVQIKFADPTGDFYGKSVCGSPELIHGIVTDKTPGDDPDLRKPSAQSFHPKIEGAATYAGVVNRTLRDFGI</sequence>